<reference evidence="3" key="1">
    <citation type="submission" date="2022-11" db="EMBL/GenBank/DDBJ databases">
        <title>Isolation and characterization of PLA-degrading bacterium Massilia sp. from Antarctic soil.</title>
        <authorList>
            <person name="Sato K."/>
            <person name="Gomez-Fuentes C."/>
            <person name="Ahmad S.A."/>
            <person name="Zulkharnain A."/>
        </authorList>
    </citation>
    <scope>NUCLEOTIDE SEQUENCE</scope>
    <source>
        <strain evidence="3">N-3</strain>
    </source>
</reference>
<organism evidence="3 4">
    <name type="scientific">Massilia varians</name>
    <dbReference type="NCBI Taxonomy" id="457921"/>
    <lineage>
        <taxon>Bacteria</taxon>
        <taxon>Pseudomonadati</taxon>
        <taxon>Pseudomonadota</taxon>
        <taxon>Betaproteobacteria</taxon>
        <taxon>Burkholderiales</taxon>
        <taxon>Oxalobacteraceae</taxon>
        <taxon>Telluria group</taxon>
        <taxon>Massilia</taxon>
    </lineage>
</organism>
<proteinExistence type="predicted"/>
<dbReference type="Proteomes" id="UP001163336">
    <property type="component" value="Chromosome"/>
</dbReference>
<protein>
    <submittedName>
        <fullName evidence="3">Glycosyl transferase family 1</fullName>
    </submittedName>
</protein>
<evidence type="ECO:0000256" key="2">
    <source>
        <dbReference type="ARBA" id="ARBA00022679"/>
    </source>
</evidence>
<dbReference type="SUPFAM" id="SSF53756">
    <property type="entry name" value="UDP-Glycosyltransferase/glycogen phosphorylase"/>
    <property type="match status" value="1"/>
</dbReference>
<dbReference type="PANTHER" id="PTHR12526:SF629">
    <property type="entry name" value="TEICHURONIC ACID BIOSYNTHESIS GLYCOSYLTRANSFERASE TUAH-RELATED"/>
    <property type="match status" value="1"/>
</dbReference>
<dbReference type="Gene3D" id="3.40.50.2000">
    <property type="entry name" value="Glycogen Phosphorylase B"/>
    <property type="match status" value="2"/>
</dbReference>
<name>A0ABM8C5M9_9BURK</name>
<dbReference type="RefSeq" id="WP_281913925.1">
    <property type="nucleotide sequence ID" value="NZ_AP026966.1"/>
</dbReference>
<keyword evidence="1" id="KW-0328">Glycosyltransferase</keyword>
<evidence type="ECO:0000256" key="1">
    <source>
        <dbReference type="ARBA" id="ARBA00022676"/>
    </source>
</evidence>
<dbReference type="GO" id="GO:0016740">
    <property type="term" value="F:transferase activity"/>
    <property type="evidence" value="ECO:0007669"/>
    <property type="project" value="UniProtKB-KW"/>
</dbReference>
<keyword evidence="2 3" id="KW-0808">Transferase</keyword>
<gene>
    <name evidence="3" type="ORF">MasN3_20180</name>
</gene>
<keyword evidence="4" id="KW-1185">Reference proteome</keyword>
<evidence type="ECO:0000313" key="4">
    <source>
        <dbReference type="Proteomes" id="UP001163336"/>
    </source>
</evidence>
<dbReference type="PANTHER" id="PTHR12526">
    <property type="entry name" value="GLYCOSYLTRANSFERASE"/>
    <property type="match status" value="1"/>
</dbReference>
<accession>A0ABM8C5M9</accession>
<sequence>MTKKMLMVTSLYPYGNGETFITAELEHVAHHLGHIEIVPGFYSRDAAPRPAWQPVNLAYADGRWGALRVPRMLAALVMSLFKYRWLSDFRLILKRRGKLANIKELVRALYRANMFERFLKQQARAGKDGYDLIYFYWLVPEILGAARFCRTSGGSARVVCRAHRGDLYEEVKPAGYAGLRREIIAEVDAIYCISDHGKHYLEQHYAHLAAKFHLARLGVNDPGFLNHQPGAGPLSIVSCSFVIASKRLHLLVDAIAQLLAADPLLQVRWTHVGNGPLLEAVQAHAASRLGPRAQALFKGYLTQAELMDLYREDRFDLIVNVSDSEGIPVSLMEAASAGIPIVATDVGGSAEIIGGGNGVLVPADADAATIAAAIARFQDRGAAVAWRRAARRFWDERFNAAVNYDRFGRLLAGLPGAPAAGGAPQAAAAAGQGGDRVAG</sequence>
<dbReference type="Pfam" id="PF13692">
    <property type="entry name" value="Glyco_trans_1_4"/>
    <property type="match status" value="1"/>
</dbReference>
<dbReference type="EMBL" id="AP026966">
    <property type="protein sequence ID" value="BDT58524.1"/>
    <property type="molecule type" value="Genomic_DNA"/>
</dbReference>
<evidence type="ECO:0000313" key="3">
    <source>
        <dbReference type="EMBL" id="BDT58524.1"/>
    </source>
</evidence>